<dbReference type="InterPro" id="IPR021765">
    <property type="entry name" value="UstYa-like"/>
</dbReference>
<accession>A0ABR1T4T7</accession>
<sequence>MGLLTPRDKLTMDNEAIIFIYNETFGDNSNESEQAWKELMPLHGGFFRHPTLAPEKSVFSVFHQLRCLQRVLKDEEMPKMSAPRHFRHCVDLLRQVLMCQPDLTVEVKNITIGGVKGFGTEHQCKDWNQLIAFTEEWGT</sequence>
<proteinExistence type="inferred from homology"/>
<evidence type="ECO:0008006" key="6">
    <source>
        <dbReference type="Google" id="ProtNLM"/>
    </source>
</evidence>
<evidence type="ECO:0000313" key="4">
    <source>
        <dbReference type="EMBL" id="KAK8041604.1"/>
    </source>
</evidence>
<comment type="caution">
    <text evidence="4">The sequence shown here is derived from an EMBL/GenBank/DDBJ whole genome shotgun (WGS) entry which is preliminary data.</text>
</comment>
<gene>
    <name evidence="4" type="ORF">PG994_014611</name>
</gene>
<dbReference type="Pfam" id="PF11807">
    <property type="entry name" value="UstYa"/>
    <property type="match status" value="1"/>
</dbReference>
<protein>
    <recommendedName>
        <fullName evidence="6">Hemoglobin</fullName>
    </recommendedName>
</protein>
<keyword evidence="2" id="KW-0560">Oxidoreductase</keyword>
<evidence type="ECO:0000256" key="3">
    <source>
        <dbReference type="ARBA" id="ARBA00035112"/>
    </source>
</evidence>
<name>A0ABR1T4T7_9PEZI</name>
<dbReference type="Proteomes" id="UP001480595">
    <property type="component" value="Unassembled WGS sequence"/>
</dbReference>
<reference evidence="4 5" key="1">
    <citation type="submission" date="2023-01" db="EMBL/GenBank/DDBJ databases">
        <title>Analysis of 21 Apiospora genomes using comparative genomics revels a genus with tremendous synthesis potential of carbohydrate active enzymes and secondary metabolites.</title>
        <authorList>
            <person name="Sorensen T."/>
        </authorList>
    </citation>
    <scope>NUCLEOTIDE SEQUENCE [LARGE SCALE GENOMIC DNA]</scope>
    <source>
        <strain evidence="4 5">CBS 135458</strain>
    </source>
</reference>
<dbReference type="RefSeq" id="XP_066709149.1">
    <property type="nucleotide sequence ID" value="XM_066866020.1"/>
</dbReference>
<keyword evidence="5" id="KW-1185">Reference proteome</keyword>
<evidence type="ECO:0000256" key="2">
    <source>
        <dbReference type="ARBA" id="ARBA00023002"/>
    </source>
</evidence>
<dbReference type="EMBL" id="JAQQWL010000015">
    <property type="protein sequence ID" value="KAK8041604.1"/>
    <property type="molecule type" value="Genomic_DNA"/>
</dbReference>
<organism evidence="4 5">
    <name type="scientific">Apiospora phragmitis</name>
    <dbReference type="NCBI Taxonomy" id="2905665"/>
    <lineage>
        <taxon>Eukaryota</taxon>
        <taxon>Fungi</taxon>
        <taxon>Dikarya</taxon>
        <taxon>Ascomycota</taxon>
        <taxon>Pezizomycotina</taxon>
        <taxon>Sordariomycetes</taxon>
        <taxon>Xylariomycetidae</taxon>
        <taxon>Amphisphaeriales</taxon>
        <taxon>Apiosporaceae</taxon>
        <taxon>Apiospora</taxon>
    </lineage>
</organism>
<dbReference type="PANTHER" id="PTHR33365:SF11">
    <property type="entry name" value="TAT PATHWAY SIGNAL SEQUENCE"/>
    <property type="match status" value="1"/>
</dbReference>
<comment type="similarity">
    <text evidence="3">Belongs to the ustYa family.</text>
</comment>
<evidence type="ECO:0000256" key="1">
    <source>
        <dbReference type="ARBA" id="ARBA00004685"/>
    </source>
</evidence>
<dbReference type="PANTHER" id="PTHR33365">
    <property type="entry name" value="YALI0B05434P"/>
    <property type="match status" value="1"/>
</dbReference>
<dbReference type="GeneID" id="92099083"/>
<comment type="pathway">
    <text evidence="1">Mycotoxin biosynthesis.</text>
</comment>
<evidence type="ECO:0000313" key="5">
    <source>
        <dbReference type="Proteomes" id="UP001480595"/>
    </source>
</evidence>